<dbReference type="Proteomes" id="UP000521943">
    <property type="component" value="Unassembled WGS sequence"/>
</dbReference>
<dbReference type="Gene3D" id="3.30.40.10">
    <property type="entry name" value="Zinc/RING finger domain, C3HC4 (zinc finger)"/>
    <property type="match status" value="1"/>
</dbReference>
<feature type="domain" description="PHD-type" evidence="12">
    <location>
        <begin position="280"/>
        <end position="329"/>
    </location>
</feature>
<feature type="site" description="Histone H3K4me3 binding" evidence="7">
    <location>
        <position position="297"/>
    </location>
</feature>
<dbReference type="InterPro" id="IPR019786">
    <property type="entry name" value="Zinc_finger_PHD-type_CS"/>
</dbReference>
<evidence type="ECO:0000256" key="4">
    <source>
        <dbReference type="ARBA" id="ARBA00022771"/>
    </source>
</evidence>
<dbReference type="SMART" id="SM00249">
    <property type="entry name" value="PHD"/>
    <property type="match status" value="1"/>
</dbReference>
<comment type="subcellular location">
    <subcellularLocation>
        <location evidence="1 10">Nucleus</location>
    </subcellularLocation>
</comment>
<evidence type="ECO:0000256" key="5">
    <source>
        <dbReference type="ARBA" id="ARBA00022833"/>
    </source>
</evidence>
<keyword evidence="14" id="KW-1185">Reference proteome</keyword>
<keyword evidence="4 9" id="KW-0863">Zinc-finger</keyword>
<dbReference type="InterPro" id="IPR001965">
    <property type="entry name" value="Znf_PHD"/>
</dbReference>
<feature type="site" description="Histone H3K4me3 binding" evidence="7">
    <location>
        <position position="282"/>
    </location>
</feature>
<feature type="binding site" evidence="8">
    <location>
        <position position="310"/>
    </location>
    <ligand>
        <name>Zn(2+)</name>
        <dbReference type="ChEBI" id="CHEBI:29105"/>
        <label>1</label>
    </ligand>
</feature>
<dbReference type="InterPro" id="IPR024610">
    <property type="entry name" value="ING_N_histone-binding"/>
</dbReference>
<dbReference type="GO" id="GO:0008270">
    <property type="term" value="F:zinc ion binding"/>
    <property type="evidence" value="ECO:0007669"/>
    <property type="project" value="UniProtKB-KW"/>
</dbReference>
<dbReference type="OrthoDB" id="5411773at2759"/>
<accession>A0A8H6IG05</accession>
<feature type="binding site" evidence="8">
    <location>
        <position position="296"/>
    </location>
    <ligand>
        <name>Zn(2+)</name>
        <dbReference type="ChEBI" id="CHEBI:29105"/>
        <label>2</label>
    </ligand>
</feature>
<dbReference type="GO" id="GO:0006355">
    <property type="term" value="P:regulation of DNA-templated transcription"/>
    <property type="evidence" value="ECO:0007669"/>
    <property type="project" value="TreeGrafter"/>
</dbReference>
<feature type="region of interest" description="Disordered" evidence="11">
    <location>
        <begin position="1"/>
        <end position="51"/>
    </location>
</feature>
<dbReference type="InterPro" id="IPR019787">
    <property type="entry name" value="Znf_PHD-finger"/>
</dbReference>
<comment type="function">
    <text evidence="10">Component of an histone acetyltransferase complex.</text>
</comment>
<feature type="compositionally biased region" description="Basic residues" evidence="11">
    <location>
        <begin position="1"/>
        <end position="10"/>
    </location>
</feature>
<dbReference type="InterPro" id="IPR011011">
    <property type="entry name" value="Znf_FYVE_PHD"/>
</dbReference>
<comment type="domain">
    <text evidence="10">The PHD-type zinc finger mediates the binding to H3K4me3.</text>
</comment>
<dbReference type="PROSITE" id="PS01359">
    <property type="entry name" value="ZF_PHD_1"/>
    <property type="match status" value="1"/>
</dbReference>
<evidence type="ECO:0000256" key="6">
    <source>
        <dbReference type="ARBA" id="ARBA00023242"/>
    </source>
</evidence>
<dbReference type="EMBL" id="JACGCI010000003">
    <property type="protein sequence ID" value="KAF6764955.1"/>
    <property type="molecule type" value="Genomic_DNA"/>
</dbReference>
<evidence type="ECO:0000256" key="1">
    <source>
        <dbReference type="ARBA" id="ARBA00004123"/>
    </source>
</evidence>
<dbReference type="SMART" id="SM01408">
    <property type="entry name" value="ING"/>
    <property type="match status" value="1"/>
</dbReference>
<feature type="binding site" evidence="8">
    <location>
        <position position="307"/>
    </location>
    <ligand>
        <name>Zn(2+)</name>
        <dbReference type="ChEBI" id="CHEBI:29105"/>
        <label>1</label>
    </ligand>
</feature>
<dbReference type="SUPFAM" id="SSF57903">
    <property type="entry name" value="FYVE/PHD zinc finger"/>
    <property type="match status" value="1"/>
</dbReference>
<dbReference type="GO" id="GO:0000785">
    <property type="term" value="C:chromatin"/>
    <property type="evidence" value="ECO:0007669"/>
    <property type="project" value="UniProtKB-ARBA"/>
</dbReference>
<gene>
    <name evidence="13" type="ORF">DFP72DRAFT_869640</name>
</gene>
<comment type="similarity">
    <text evidence="2 10">Belongs to the ING family.</text>
</comment>
<feature type="binding site" evidence="8">
    <location>
        <position position="326"/>
    </location>
    <ligand>
        <name>Zn(2+)</name>
        <dbReference type="ChEBI" id="CHEBI:29105"/>
        <label>2</label>
    </ligand>
</feature>
<evidence type="ECO:0000256" key="3">
    <source>
        <dbReference type="ARBA" id="ARBA00022723"/>
    </source>
</evidence>
<keyword evidence="10" id="KW-0156">Chromatin regulator</keyword>
<evidence type="ECO:0000256" key="8">
    <source>
        <dbReference type="PIRSR" id="PIRSR628651-51"/>
    </source>
</evidence>
<feature type="compositionally biased region" description="Basic and acidic residues" evidence="11">
    <location>
        <begin position="42"/>
        <end position="51"/>
    </location>
</feature>
<evidence type="ECO:0000256" key="7">
    <source>
        <dbReference type="PIRSR" id="PIRSR628651-50"/>
    </source>
</evidence>
<dbReference type="InterPro" id="IPR013083">
    <property type="entry name" value="Znf_RING/FYVE/PHD"/>
</dbReference>
<evidence type="ECO:0000256" key="10">
    <source>
        <dbReference type="RuleBase" id="RU361213"/>
    </source>
</evidence>
<keyword evidence="3 8" id="KW-0479">Metal-binding</keyword>
<name>A0A8H6IG05_9AGAR</name>
<dbReference type="Pfam" id="PF12998">
    <property type="entry name" value="ING"/>
    <property type="match status" value="1"/>
</dbReference>
<dbReference type="Gene3D" id="6.10.140.1740">
    <property type="match status" value="1"/>
</dbReference>
<proteinExistence type="inferred from homology"/>
<evidence type="ECO:0000256" key="2">
    <source>
        <dbReference type="ARBA" id="ARBA00010210"/>
    </source>
</evidence>
<keyword evidence="5 8" id="KW-0862">Zinc</keyword>
<organism evidence="13 14">
    <name type="scientific">Ephemerocybe angulata</name>
    <dbReference type="NCBI Taxonomy" id="980116"/>
    <lineage>
        <taxon>Eukaryota</taxon>
        <taxon>Fungi</taxon>
        <taxon>Dikarya</taxon>
        <taxon>Basidiomycota</taxon>
        <taxon>Agaricomycotina</taxon>
        <taxon>Agaricomycetes</taxon>
        <taxon>Agaricomycetidae</taxon>
        <taxon>Agaricales</taxon>
        <taxon>Agaricineae</taxon>
        <taxon>Psathyrellaceae</taxon>
        <taxon>Ephemerocybe</taxon>
    </lineage>
</organism>
<feature type="binding site" evidence="8">
    <location>
        <position position="285"/>
    </location>
    <ligand>
        <name>Zn(2+)</name>
        <dbReference type="ChEBI" id="CHEBI:29105"/>
        <label>1</label>
    </ligand>
</feature>
<comment type="subunit">
    <text evidence="10">Component of an histone acetyltransferase complex. Interacts with H3K4me3 and to a lesser extent with H3K4me2.</text>
</comment>
<feature type="site" description="Histone H3K4me3 binding" evidence="7">
    <location>
        <position position="293"/>
    </location>
</feature>
<reference evidence="13 14" key="1">
    <citation type="submission" date="2020-07" db="EMBL/GenBank/DDBJ databases">
        <title>Comparative genomics of pyrophilous fungi reveals a link between fire events and developmental genes.</title>
        <authorList>
            <consortium name="DOE Joint Genome Institute"/>
            <person name="Steindorff A.S."/>
            <person name="Carver A."/>
            <person name="Calhoun S."/>
            <person name="Stillman K."/>
            <person name="Liu H."/>
            <person name="Lipzen A."/>
            <person name="Pangilinan J."/>
            <person name="Labutti K."/>
            <person name="Bruns T.D."/>
            <person name="Grigoriev I.V."/>
        </authorList>
    </citation>
    <scope>NUCLEOTIDE SEQUENCE [LARGE SCALE GENOMIC DNA]</scope>
    <source>
        <strain evidence="13 14">CBS 144469</strain>
    </source>
</reference>
<evidence type="ECO:0000256" key="9">
    <source>
        <dbReference type="PROSITE-ProRule" id="PRU00146"/>
    </source>
</evidence>
<feature type="binding site" evidence="8">
    <location>
        <position position="301"/>
    </location>
    <ligand>
        <name>Zn(2+)</name>
        <dbReference type="ChEBI" id="CHEBI:29105"/>
        <label>2</label>
    </ligand>
</feature>
<feature type="binding site" evidence="8">
    <location>
        <position position="323"/>
    </location>
    <ligand>
        <name>Zn(2+)</name>
        <dbReference type="ChEBI" id="CHEBI:29105"/>
        <label>2</label>
    </ligand>
</feature>
<dbReference type="InterPro" id="IPR028651">
    <property type="entry name" value="ING_fam"/>
</dbReference>
<feature type="site" description="Histone H3K4me3 binding" evidence="7">
    <location>
        <position position="305"/>
    </location>
</feature>
<dbReference type="PANTHER" id="PTHR10333">
    <property type="entry name" value="INHIBITOR OF GROWTH PROTEIN"/>
    <property type="match status" value="1"/>
</dbReference>
<comment type="caution">
    <text evidence="13">The sequence shown here is derived from an EMBL/GenBank/DDBJ whole genome shotgun (WGS) entry which is preliminary data.</text>
</comment>
<feature type="binding site" evidence="8">
    <location>
        <position position="283"/>
    </location>
    <ligand>
        <name>Zn(2+)</name>
        <dbReference type="ChEBI" id="CHEBI:29105"/>
        <label>1</label>
    </ligand>
</feature>
<dbReference type="GO" id="GO:0006325">
    <property type="term" value="P:chromatin organization"/>
    <property type="evidence" value="ECO:0007669"/>
    <property type="project" value="UniProtKB-KW"/>
</dbReference>
<dbReference type="AlphaFoldDB" id="A0A8H6IG05"/>
<protein>
    <recommendedName>
        <fullName evidence="10">Chromatin modification-related protein</fullName>
    </recommendedName>
</protein>
<evidence type="ECO:0000313" key="13">
    <source>
        <dbReference type="EMBL" id="KAF6764955.1"/>
    </source>
</evidence>
<sequence length="331" mass="37622">MSSRKRRRSQAFKQQDIPVEVEEEPETTNEQQSAEPEEEDVNKDQADKEREVWDSVREERFEIVEQLPLTLHRQLSLMRQAGLNNPRVRHFCSFFYPCSESTSQLRQSIASPPEVSKLETEGQVDGPQANPLPNILLQPPNALAPMPVPIERTRQPRTSREYLSHIAWLSEEVLRASQEKVNLAQATYDSAERHIRLLDLAIREQEVALTSTEGSIQLPDLTIPKARSTNSSSANNLDSYNAIATTNIPDDSSPLERHLMKTVAEHLTINPKKTTEGGEELYCYCNRVSFGEMIACDNPRCTLEWFHLGCVGLTEPPEGEWYCENCVKFDA</sequence>
<dbReference type="PROSITE" id="PS50016">
    <property type="entry name" value="ZF_PHD_2"/>
    <property type="match status" value="1"/>
</dbReference>
<evidence type="ECO:0000256" key="11">
    <source>
        <dbReference type="SAM" id="MobiDB-lite"/>
    </source>
</evidence>
<dbReference type="GO" id="GO:0005634">
    <property type="term" value="C:nucleus"/>
    <property type="evidence" value="ECO:0007669"/>
    <property type="project" value="UniProtKB-SubCell"/>
</dbReference>
<keyword evidence="6 10" id="KW-0539">Nucleus</keyword>
<evidence type="ECO:0000313" key="14">
    <source>
        <dbReference type="Proteomes" id="UP000521943"/>
    </source>
</evidence>
<evidence type="ECO:0000259" key="12">
    <source>
        <dbReference type="PROSITE" id="PS50016"/>
    </source>
</evidence>
<dbReference type="CDD" id="cd15587">
    <property type="entry name" value="PHD_Yng1p_like"/>
    <property type="match status" value="1"/>
</dbReference>